<accession>A0A368XAB1</accession>
<name>A0A368XAB1_9BURK</name>
<keyword evidence="1" id="KW-0472">Membrane</keyword>
<feature type="transmembrane region" description="Helical" evidence="1">
    <location>
        <begin position="12"/>
        <end position="30"/>
    </location>
</feature>
<dbReference type="GO" id="GO:0006508">
    <property type="term" value="P:proteolysis"/>
    <property type="evidence" value="ECO:0007669"/>
    <property type="project" value="UniProtKB-KW"/>
</dbReference>
<dbReference type="AlphaFoldDB" id="A0A368XAB1"/>
<dbReference type="GO" id="GO:0008233">
    <property type="term" value="F:peptidase activity"/>
    <property type="evidence" value="ECO:0007669"/>
    <property type="project" value="UniProtKB-KW"/>
</dbReference>
<dbReference type="InterPro" id="IPR021109">
    <property type="entry name" value="Peptidase_aspartic_dom_sf"/>
</dbReference>
<gene>
    <name evidence="2" type="ORF">DES41_11498</name>
</gene>
<dbReference type="Pfam" id="PF13975">
    <property type="entry name" value="gag-asp_proteas"/>
    <property type="match status" value="1"/>
</dbReference>
<proteinExistence type="predicted"/>
<evidence type="ECO:0000313" key="2">
    <source>
        <dbReference type="EMBL" id="RCW64785.1"/>
    </source>
</evidence>
<dbReference type="InterPro" id="IPR011969">
    <property type="entry name" value="Clan_AA_Asp_peptidase_C"/>
</dbReference>
<keyword evidence="1" id="KW-1133">Transmembrane helix</keyword>
<dbReference type="InterPro" id="IPR034122">
    <property type="entry name" value="Retropepsin-like_bacterial"/>
</dbReference>
<dbReference type="CDD" id="cd05483">
    <property type="entry name" value="retropepsin_like_bacteria"/>
    <property type="match status" value="1"/>
</dbReference>
<dbReference type="NCBIfam" id="TIGR02281">
    <property type="entry name" value="clan_AA_DTGA"/>
    <property type="match status" value="1"/>
</dbReference>
<keyword evidence="2" id="KW-0645">Protease</keyword>
<dbReference type="SUPFAM" id="SSF50630">
    <property type="entry name" value="Acid proteases"/>
    <property type="match status" value="1"/>
</dbReference>
<evidence type="ECO:0000256" key="1">
    <source>
        <dbReference type="SAM" id="Phobius"/>
    </source>
</evidence>
<reference evidence="2 3" key="1">
    <citation type="submission" date="2018-07" db="EMBL/GenBank/DDBJ databases">
        <title>Genomic Encyclopedia of Type Strains, Phase IV (KMG-IV): sequencing the most valuable type-strain genomes for metagenomic binning, comparative biology and taxonomic classification.</title>
        <authorList>
            <person name="Goeker M."/>
        </authorList>
    </citation>
    <scope>NUCLEOTIDE SEQUENCE [LARGE SCALE GENOMIC DNA]</scope>
    <source>
        <strain evidence="2 3">DSM 21634</strain>
    </source>
</reference>
<dbReference type="RefSeq" id="WP_245966016.1">
    <property type="nucleotide sequence ID" value="NZ_QPJK01000014.1"/>
</dbReference>
<dbReference type="EMBL" id="QPJK01000014">
    <property type="protein sequence ID" value="RCW64785.1"/>
    <property type="molecule type" value="Genomic_DNA"/>
</dbReference>
<protein>
    <submittedName>
        <fullName evidence="2">Aspartyl protease family protein</fullName>
    </submittedName>
</protein>
<dbReference type="Gene3D" id="2.40.70.10">
    <property type="entry name" value="Acid Proteases"/>
    <property type="match status" value="1"/>
</dbReference>
<evidence type="ECO:0000313" key="3">
    <source>
        <dbReference type="Proteomes" id="UP000252884"/>
    </source>
</evidence>
<sequence>MSRQRGMVLRGALAMVAFWLAVMALLYWAMDRWQQPRAARVTATGELLIPRHADGHFRIAGSINGEPVMFLVDTGASVVGVSEALARRAGLEGGEPTQFRTANGVREGRMVRAGRIELQGGAAVRGLRVGVGLQLGANDAQALLGQNFLQHFEVSMDRDSMRLRPRAE</sequence>
<keyword evidence="2" id="KW-0378">Hydrolase</keyword>
<comment type="caution">
    <text evidence="2">The sequence shown here is derived from an EMBL/GenBank/DDBJ whole genome shotgun (WGS) entry which is preliminary data.</text>
</comment>
<organism evidence="2 3">
    <name type="scientific">Pseudorhodoferax soli</name>
    <dbReference type="NCBI Taxonomy" id="545864"/>
    <lineage>
        <taxon>Bacteria</taxon>
        <taxon>Pseudomonadati</taxon>
        <taxon>Pseudomonadota</taxon>
        <taxon>Betaproteobacteria</taxon>
        <taxon>Burkholderiales</taxon>
        <taxon>Comamonadaceae</taxon>
    </lineage>
</organism>
<dbReference type="Proteomes" id="UP000252884">
    <property type="component" value="Unassembled WGS sequence"/>
</dbReference>
<keyword evidence="3" id="KW-1185">Reference proteome</keyword>
<keyword evidence="1" id="KW-0812">Transmembrane</keyword>